<accession>C5KZN9</accession>
<evidence type="ECO:0000313" key="3">
    <source>
        <dbReference type="Proteomes" id="UP000007800"/>
    </source>
</evidence>
<feature type="transmembrane region" description="Helical" evidence="1">
    <location>
        <begin position="7"/>
        <end position="29"/>
    </location>
</feature>
<proteinExistence type="predicted"/>
<reference evidence="2 3" key="1">
    <citation type="submission" date="2008-07" db="EMBL/GenBank/DDBJ databases">
        <authorList>
            <person name="El-Sayed N."/>
            <person name="Caler E."/>
            <person name="Inman J."/>
            <person name="Amedeo P."/>
            <person name="Hass B."/>
            <person name="Wortman J."/>
        </authorList>
    </citation>
    <scope>NUCLEOTIDE SEQUENCE [LARGE SCALE GENOMIC DNA]</scope>
    <source>
        <strain evidence="3">ATCC 50983 / TXsc</strain>
    </source>
</reference>
<dbReference type="InParanoid" id="C5KZN9"/>
<keyword evidence="1" id="KW-1133">Transmembrane helix</keyword>
<dbReference type="GeneID" id="9038345"/>
<keyword evidence="1" id="KW-0472">Membrane</keyword>
<protein>
    <submittedName>
        <fullName evidence="2">Uncharacterized protein</fullName>
    </submittedName>
</protein>
<dbReference type="RefSeq" id="XP_002778272.1">
    <property type="nucleotide sequence ID" value="XM_002778226.1"/>
</dbReference>
<sequence length="126" mass="13946">MDLRPKMMMMSIAIIGASAFNALFGWIAYRTTADTAGVWVWPNSIAFDLCITSLLSFGITWMLSPTAAMRDIVMRQSDMEAAENGTGRRNSTHDISVDPRGMFDDDTSNSMDYTKTGKSILRCCKA</sequence>
<keyword evidence="1" id="KW-0812">Transmembrane</keyword>
<evidence type="ECO:0000313" key="2">
    <source>
        <dbReference type="EMBL" id="EER10067.1"/>
    </source>
</evidence>
<dbReference type="Proteomes" id="UP000007800">
    <property type="component" value="Unassembled WGS sequence"/>
</dbReference>
<organism evidence="3">
    <name type="scientific">Perkinsus marinus (strain ATCC 50983 / TXsc)</name>
    <dbReference type="NCBI Taxonomy" id="423536"/>
    <lineage>
        <taxon>Eukaryota</taxon>
        <taxon>Sar</taxon>
        <taxon>Alveolata</taxon>
        <taxon>Perkinsozoa</taxon>
        <taxon>Perkinsea</taxon>
        <taxon>Perkinsida</taxon>
        <taxon>Perkinsidae</taxon>
        <taxon>Perkinsus</taxon>
    </lineage>
</organism>
<evidence type="ECO:0000256" key="1">
    <source>
        <dbReference type="SAM" id="Phobius"/>
    </source>
</evidence>
<keyword evidence="3" id="KW-1185">Reference proteome</keyword>
<dbReference type="EMBL" id="GG677899">
    <property type="protein sequence ID" value="EER10067.1"/>
    <property type="molecule type" value="Genomic_DNA"/>
</dbReference>
<dbReference type="AlphaFoldDB" id="C5KZN9"/>
<name>C5KZN9_PERM5</name>
<gene>
    <name evidence="2" type="ORF">Pmar_PMAR007064</name>
</gene>
<feature type="transmembrane region" description="Helical" evidence="1">
    <location>
        <begin position="41"/>
        <end position="64"/>
    </location>
</feature>